<name>A0A0K1Y9H5_9CAUD</name>
<organism evidence="1 2">
    <name type="scientific">Streptomyces phage Amela</name>
    <dbReference type="NCBI Taxonomy" id="1673877"/>
    <lineage>
        <taxon>Viruses</taxon>
        <taxon>Duplodnaviria</taxon>
        <taxon>Heunggongvirae</taxon>
        <taxon>Uroviricota</taxon>
        <taxon>Caudoviricetes</taxon>
        <taxon>Arquatrovirinae</taxon>
        <taxon>Camvirus</taxon>
        <taxon>Camvirus amela</taxon>
    </lineage>
</organism>
<reference evidence="1 2" key="1">
    <citation type="journal article" date="2016" name="Genome Announc.">
        <title>Genome Sequences of Streptomyces Phages Amela and Verse.</title>
        <authorList>
            <person name="Layton S.R."/>
            <person name="Hemenway R.M."/>
            <person name="Munyoki C.M."/>
            <person name="Barnes E.B."/>
            <person name="Barnett S.E."/>
            <person name="Bond A.M."/>
            <person name="Narvaez J.M."/>
            <person name="Sirisakd C.D."/>
            <person name="Smith B.R."/>
            <person name="Swain J."/>
            <person name="Syed O."/>
            <person name="Bowman C.A."/>
            <person name="Russell D.A."/>
            <person name="Bhuiyan S."/>
            <person name="Donegan-Quick R."/>
            <person name="Benjamin R.C."/>
            <person name="Hughes L.E."/>
        </authorList>
    </citation>
    <scope>NUCLEOTIDE SEQUENCE [LARGE SCALE GENOMIC DNA]</scope>
</reference>
<protein>
    <submittedName>
        <fullName evidence="1">Major capsid protein</fullName>
    </submittedName>
</protein>
<proteinExistence type="predicted"/>
<sequence length="360" mass="39062">MTAEHQIVKPEKLAATAVGMLEQELVIPNLFQKEGIDQFKGADNDTVSVPVEGVLPFHDYEWRSGSAGSSTPGVRQAVTFDEYRERKIAVTFGGNVYSAVKLTDEQNDFDIDQWGKLLRPQVKAVGRGLQRRAVNTLTGQTYAVTIGNAEQNLRGAIIEARRVLNKFNVPDDQRYLLVGTDFESALLSDEKLNLAQNVGDSEAESALKTASLGDRFGFKIVVDQTIPADAAYAFAGSAFIFLSGAPAVPQSVPYGATQSFEGIALRWVRDYDPTYMQDRSVVNTYAGFRAVTDVLVGWDEANRKELVSASEHFVRGIKLTLDGASNYPAAASELATITGVSDAKVWTPSGLKAETDPANA</sequence>
<dbReference type="KEGG" id="vg:26634819"/>
<dbReference type="OrthoDB" id="3885at10239"/>
<dbReference type="Proteomes" id="UP000204170">
    <property type="component" value="Segment"/>
</dbReference>
<dbReference type="RefSeq" id="YP_009208288.1">
    <property type="nucleotide sequence ID" value="NC_028904.1"/>
</dbReference>
<dbReference type="GeneID" id="26634819"/>
<dbReference type="EMBL" id="KT186228">
    <property type="protein sequence ID" value="AKY03765.1"/>
    <property type="molecule type" value="Genomic_DNA"/>
</dbReference>
<evidence type="ECO:0000313" key="2">
    <source>
        <dbReference type="Proteomes" id="UP000204170"/>
    </source>
</evidence>
<evidence type="ECO:0000313" key="1">
    <source>
        <dbReference type="EMBL" id="AKY03765.1"/>
    </source>
</evidence>
<gene>
    <name evidence="1" type="ORF">SEA_AMELA_10</name>
</gene>
<keyword evidence="2" id="KW-1185">Reference proteome</keyword>
<accession>A0A0K1Y9H5</accession>